<dbReference type="InterPro" id="IPR031325">
    <property type="entry name" value="RHS_repeat"/>
</dbReference>
<gene>
    <name evidence="4" type="ORF">ACFOW3_03420</name>
</gene>
<feature type="region of interest" description="Disordered" evidence="2">
    <location>
        <begin position="882"/>
        <end position="908"/>
    </location>
</feature>
<dbReference type="Proteomes" id="UP001595693">
    <property type="component" value="Unassembled WGS sequence"/>
</dbReference>
<dbReference type="PANTHER" id="PTHR32305:SF15">
    <property type="entry name" value="PROTEIN RHSA-RELATED"/>
    <property type="match status" value="1"/>
</dbReference>
<evidence type="ECO:0000259" key="3">
    <source>
        <dbReference type="Pfam" id="PF25023"/>
    </source>
</evidence>
<proteinExistence type="predicted"/>
<dbReference type="InterPro" id="IPR050708">
    <property type="entry name" value="T6SS_VgrG/RHS"/>
</dbReference>
<dbReference type="InterPro" id="IPR022385">
    <property type="entry name" value="Rhs_assc_core"/>
</dbReference>
<dbReference type="PANTHER" id="PTHR32305">
    <property type="match status" value="1"/>
</dbReference>
<dbReference type="Gene3D" id="2.180.10.10">
    <property type="entry name" value="RHS repeat-associated core"/>
    <property type="match status" value="4"/>
</dbReference>
<dbReference type="Pfam" id="PF05593">
    <property type="entry name" value="RHS_repeat"/>
    <property type="match status" value="3"/>
</dbReference>
<comment type="caution">
    <text evidence="4">The sequence shown here is derived from an EMBL/GenBank/DDBJ whole genome shotgun (WGS) entry which is preliminary data.</text>
</comment>
<reference evidence="5" key="1">
    <citation type="journal article" date="2019" name="Int. J. Syst. Evol. Microbiol.">
        <title>The Global Catalogue of Microorganisms (GCM) 10K type strain sequencing project: providing services to taxonomists for standard genome sequencing and annotation.</title>
        <authorList>
            <consortium name="The Broad Institute Genomics Platform"/>
            <consortium name="The Broad Institute Genome Sequencing Center for Infectious Disease"/>
            <person name="Wu L."/>
            <person name="Ma J."/>
        </authorList>
    </citation>
    <scope>NUCLEOTIDE SEQUENCE [LARGE SCALE GENOMIC DNA]</scope>
    <source>
        <strain evidence="5">CCUG 2113</strain>
    </source>
</reference>
<dbReference type="NCBIfam" id="TIGR01643">
    <property type="entry name" value="YD_repeat_2x"/>
    <property type="match status" value="6"/>
</dbReference>
<feature type="compositionally biased region" description="Polar residues" evidence="2">
    <location>
        <begin position="882"/>
        <end position="894"/>
    </location>
</feature>
<sequence>MKGLLEEQVYRNGWRLVYGYNTQGLLAVVQNNFGQSLQFTYGGAPNGALISVTSSDQRSVSLMYADTGFLTSVRQADGTTIQYAYSNATAKVGSLLAGRIDEQGVRYTTFKYDAEGWALSTEKAGGVDKYTVPTKDGYVDPLGTSRSHTFRIYGNELIFIGSSPAPASPSEPPIYARTVREDGLIEHEYQQFYTNQSTYQWDAPRRLPVSITEAVGTPESRTTQTTWHPQWRLPLSITEPGRTTTYTYDSLGNPLTQTITDTGGGSGSSGSTRTTSWTYHASGLVATETAPNGATTSYQYDSAGNLTSATNALGHVDTYTHDGAGRVLSHTAPTGLVSTYTYDARGRMLTANRGGQLQLTTLTYRPSGQVATASLPHGHVVTYTYDNAQRLTGWSDNRGNSGAYTLDAMGNRTREDLRNAQGQLVWRLARTINSINRVETVTLGNQTTTYGYDNNGDWVGTTNSLGQGTSLGLDALRRTKAITNAENATASLSYNALDGVTQASDFKGVATTYSRDALGNATTETSPDTGTEAAQYDALGLPSTITDALGQATTIERDLLGRPTLITHADGRTTTLRYDLTAASKGYLGEILDPSGTTTYERDTQGRVTKKTQRLINGDTRSVSYAYNAQGLLASTTYPGGQVLQNVYDTTGQITGLTWAGQLLVSGITWNPLGQPTGWSWNLPGGTAAIPATRSYNTAGQVTATDFSSYQYDAAGRIHTLTQKLWRPASTNPQATTISQTTSTWTVQYSPAGRITGFTKNTAANAPVDTATFSYDANGNRTASIRDLAGTNTSRTYGGDASHNRLLGFEQTTASTDGNSASTSVTYQYNPAGDLLGDGLTTYRYDSEGRMESASTGEGEDAPTTKYAHNGLGQRVFKTEPLYSSTPASGSSNKNLNNLLADDDEPQGEPPGLIQQILSFFSKLWSPSTSDAEKLGYSYVYAEDGSLLGEYGSGGSNSTGTAQYIYLPTASGPMPIAAVIKGQTYAVHSDHLNTPRKLTQPDGQVAWQWAYSAFGDEQPTIGAKRFTSETTTPTTGATSIPEVTFNLRYPGQYFDKETKLHYNYFRTYAPGTGRYTQGDPIGLDGGWNRFGYADADPLRYFDSLGLCRCENILEQAELLNNDPRYSLRAPYRPGPNTNKCNTFVDDVLESTGVAPRRNWLSMPISAGRWADPTATIPNFPVVTDPRPGDIVAIARWTPDSSGHVAIVKVPGVSTIGAGTEAGSHTTSWPWDLNKFPQGIPVFRRCVCQ</sequence>
<protein>
    <submittedName>
        <fullName evidence="4">RHS repeat-associated core domain-containing protein</fullName>
    </submittedName>
</protein>
<evidence type="ECO:0000256" key="1">
    <source>
        <dbReference type="ARBA" id="ARBA00022737"/>
    </source>
</evidence>
<dbReference type="RefSeq" id="WP_055401661.1">
    <property type="nucleotide sequence ID" value="NZ_JAMXAX010000027.1"/>
</dbReference>
<keyword evidence="1" id="KW-0677">Repeat</keyword>
<name>A0ABV8D5V9_9BURK</name>
<organism evidence="4 5">
    <name type="scientific">Acidovorax facilis</name>
    <dbReference type="NCBI Taxonomy" id="12917"/>
    <lineage>
        <taxon>Bacteria</taxon>
        <taxon>Pseudomonadati</taxon>
        <taxon>Pseudomonadota</taxon>
        <taxon>Betaproteobacteria</taxon>
        <taxon>Burkholderiales</taxon>
        <taxon>Comamonadaceae</taxon>
        <taxon>Acidovorax</taxon>
    </lineage>
</organism>
<accession>A0ABV8D5V9</accession>
<dbReference type="InterPro" id="IPR006530">
    <property type="entry name" value="YD"/>
</dbReference>
<dbReference type="Pfam" id="PF25023">
    <property type="entry name" value="TEN_YD-shell"/>
    <property type="match status" value="1"/>
</dbReference>
<dbReference type="NCBIfam" id="TIGR03696">
    <property type="entry name" value="Rhs_assc_core"/>
    <property type="match status" value="1"/>
</dbReference>
<dbReference type="PRINTS" id="PR00394">
    <property type="entry name" value="RHSPROTEIN"/>
</dbReference>
<feature type="domain" description="Teneurin-like YD-shell" evidence="3">
    <location>
        <begin position="477"/>
        <end position="657"/>
    </location>
</feature>
<evidence type="ECO:0000313" key="4">
    <source>
        <dbReference type="EMBL" id="MFC3933666.1"/>
    </source>
</evidence>
<evidence type="ECO:0000313" key="5">
    <source>
        <dbReference type="Proteomes" id="UP001595693"/>
    </source>
</evidence>
<dbReference type="InterPro" id="IPR056823">
    <property type="entry name" value="TEN-like_YD-shell"/>
</dbReference>
<keyword evidence="5" id="KW-1185">Reference proteome</keyword>
<evidence type="ECO:0000256" key="2">
    <source>
        <dbReference type="SAM" id="MobiDB-lite"/>
    </source>
</evidence>
<dbReference type="EMBL" id="JBHSAJ010000004">
    <property type="protein sequence ID" value="MFC3933666.1"/>
    <property type="molecule type" value="Genomic_DNA"/>
</dbReference>